<dbReference type="STRING" id="765257.A0A0C9Z0V2"/>
<sequence>AAQLLCSRLSLTAIDSLLGIPISFRTRKQLHSHAEALPPGPAWLCEEVKPEAPTKHPVHLFYCQLLECLQALLSNPVLTPHISFVPRKVWTSTARRCHIYDEWLTGEWAWNAQDTLPPSTTILGVILSLDKMNISIMTGNRMAHPILISLANIDMGVCSKTSLHRYLLLALLPILKFVKKTTSVHSLLQDQLFHQVLNQVLTPLKTAATVGIMMNDPVGNLCYCYTLLASWIVDMPEECLLAATNPFDYENFLKIIKHLHLNSVIEPCWKGWPLSDPSQFLTPKPLHHFHRMFWDHDIKWCIAVTGSAELDFHFSLLQTPVGYCAFEDGISQLKQVTGHDHCAVQHYIIGAIAGLVPQHFLVAVCSLLNFQYMAQVLEFTD</sequence>
<dbReference type="HOGENOM" id="CLU_006344_2_0_1"/>
<dbReference type="Proteomes" id="UP000054018">
    <property type="component" value="Unassembled WGS sequence"/>
</dbReference>
<accession>A0A0C9Z0V2</accession>
<reference evidence="1 2" key="1">
    <citation type="submission" date="2014-04" db="EMBL/GenBank/DDBJ databases">
        <authorList>
            <consortium name="DOE Joint Genome Institute"/>
            <person name="Kuo A."/>
            <person name="Kohler A."/>
            <person name="Costa M.D."/>
            <person name="Nagy L.G."/>
            <person name="Floudas D."/>
            <person name="Copeland A."/>
            <person name="Barry K.W."/>
            <person name="Cichocki N."/>
            <person name="Veneault-Fourrey C."/>
            <person name="LaButti K."/>
            <person name="Lindquist E.A."/>
            <person name="Lipzen A."/>
            <person name="Lundell T."/>
            <person name="Morin E."/>
            <person name="Murat C."/>
            <person name="Sun H."/>
            <person name="Tunlid A."/>
            <person name="Henrissat B."/>
            <person name="Grigoriev I.V."/>
            <person name="Hibbett D.S."/>
            <person name="Martin F."/>
            <person name="Nordberg H.P."/>
            <person name="Cantor M.N."/>
            <person name="Hua S.X."/>
        </authorList>
    </citation>
    <scope>NUCLEOTIDE SEQUENCE [LARGE SCALE GENOMIC DNA]</scope>
    <source>
        <strain evidence="1 2">441</strain>
    </source>
</reference>
<proteinExistence type="predicted"/>
<evidence type="ECO:0000313" key="2">
    <source>
        <dbReference type="Proteomes" id="UP000054018"/>
    </source>
</evidence>
<evidence type="ECO:0000313" key="1">
    <source>
        <dbReference type="EMBL" id="KIK19914.1"/>
    </source>
</evidence>
<reference evidence="2" key="2">
    <citation type="submission" date="2015-01" db="EMBL/GenBank/DDBJ databases">
        <title>Evolutionary Origins and Diversification of the Mycorrhizal Mutualists.</title>
        <authorList>
            <consortium name="DOE Joint Genome Institute"/>
            <consortium name="Mycorrhizal Genomics Consortium"/>
            <person name="Kohler A."/>
            <person name="Kuo A."/>
            <person name="Nagy L.G."/>
            <person name="Floudas D."/>
            <person name="Copeland A."/>
            <person name="Barry K.W."/>
            <person name="Cichocki N."/>
            <person name="Veneault-Fourrey C."/>
            <person name="LaButti K."/>
            <person name="Lindquist E.A."/>
            <person name="Lipzen A."/>
            <person name="Lundell T."/>
            <person name="Morin E."/>
            <person name="Murat C."/>
            <person name="Riley R."/>
            <person name="Ohm R."/>
            <person name="Sun H."/>
            <person name="Tunlid A."/>
            <person name="Henrissat B."/>
            <person name="Grigoriev I.V."/>
            <person name="Hibbett D.S."/>
            <person name="Martin F."/>
        </authorList>
    </citation>
    <scope>NUCLEOTIDE SEQUENCE [LARGE SCALE GENOMIC DNA]</scope>
    <source>
        <strain evidence="2">441</strain>
    </source>
</reference>
<dbReference type="AlphaFoldDB" id="A0A0C9Z0V2"/>
<feature type="non-terminal residue" evidence="1">
    <location>
        <position position="1"/>
    </location>
</feature>
<organism evidence="1 2">
    <name type="scientific">Pisolithus microcarpus 441</name>
    <dbReference type="NCBI Taxonomy" id="765257"/>
    <lineage>
        <taxon>Eukaryota</taxon>
        <taxon>Fungi</taxon>
        <taxon>Dikarya</taxon>
        <taxon>Basidiomycota</taxon>
        <taxon>Agaricomycotina</taxon>
        <taxon>Agaricomycetes</taxon>
        <taxon>Agaricomycetidae</taxon>
        <taxon>Boletales</taxon>
        <taxon>Sclerodermatineae</taxon>
        <taxon>Pisolithaceae</taxon>
        <taxon>Pisolithus</taxon>
    </lineage>
</organism>
<protein>
    <submittedName>
        <fullName evidence="1">Uncharacterized protein</fullName>
    </submittedName>
</protein>
<dbReference type="EMBL" id="KN833775">
    <property type="protein sequence ID" value="KIK19914.1"/>
    <property type="molecule type" value="Genomic_DNA"/>
</dbReference>
<dbReference type="Pfam" id="PF18759">
    <property type="entry name" value="Plavaka"/>
    <property type="match status" value="2"/>
</dbReference>
<dbReference type="InterPro" id="IPR041078">
    <property type="entry name" value="Plavaka"/>
</dbReference>
<name>A0A0C9Z0V2_9AGAM</name>
<keyword evidence="2" id="KW-1185">Reference proteome</keyword>
<feature type="non-terminal residue" evidence="1">
    <location>
        <position position="381"/>
    </location>
</feature>
<dbReference type="OrthoDB" id="3232986at2759"/>
<gene>
    <name evidence="1" type="ORF">PISMIDRAFT_46206</name>
</gene>